<dbReference type="NCBIfam" id="TIGR01417">
    <property type="entry name" value="PTS_I_fam"/>
    <property type="match status" value="1"/>
</dbReference>
<feature type="binding site" evidence="20">
    <location>
        <position position="459"/>
    </location>
    <ligand>
        <name>Mg(2+)</name>
        <dbReference type="ChEBI" id="CHEBI:18420"/>
    </ligand>
</feature>
<accession>A0A7V3UZQ7</accession>
<evidence type="ECO:0000256" key="9">
    <source>
        <dbReference type="ARBA" id="ARBA00022490"/>
    </source>
</evidence>
<keyword evidence="14 17" id="KW-0418">Kinase</keyword>
<name>A0A7V3UZQ7_UNCW3</name>
<dbReference type="GO" id="GO:0008965">
    <property type="term" value="F:phosphoenolpyruvate-protein phosphotransferase activity"/>
    <property type="evidence" value="ECO:0007669"/>
    <property type="project" value="UniProtKB-EC"/>
</dbReference>
<feature type="coiled-coil region" evidence="21">
    <location>
        <begin position="396"/>
        <end position="423"/>
    </location>
</feature>
<keyword evidence="21" id="KW-0175">Coiled coil</keyword>
<evidence type="ECO:0000256" key="17">
    <source>
        <dbReference type="PIRNR" id="PIRNR000732"/>
    </source>
</evidence>
<evidence type="ECO:0000256" key="13">
    <source>
        <dbReference type="ARBA" id="ARBA00022723"/>
    </source>
</evidence>
<evidence type="ECO:0000256" key="12">
    <source>
        <dbReference type="ARBA" id="ARBA00022683"/>
    </source>
</evidence>
<dbReference type="InterPro" id="IPR008279">
    <property type="entry name" value="PEP-util_enz_mobile_dom"/>
</dbReference>
<keyword evidence="12 17" id="KW-0598">Phosphotransferase system</keyword>
<dbReference type="AlphaFoldDB" id="A0A7V3UZQ7"/>
<evidence type="ECO:0000256" key="6">
    <source>
        <dbReference type="ARBA" id="ARBA00012232"/>
    </source>
</evidence>
<feature type="domain" description="Phosphotransferase system enzyme I N-terminal" evidence="24">
    <location>
        <begin position="10"/>
        <end position="133"/>
    </location>
</feature>
<evidence type="ECO:0000256" key="16">
    <source>
        <dbReference type="ARBA" id="ARBA00033235"/>
    </source>
</evidence>
<sequence>MKTKKERIFRGIPVAPGFAQGPAFLYQPYLPDVKEEILKPEQTDEEVKRFYNAIQTVEQELRRLYQQVQKEMGRDFAEFIDVQLTLLTDEEVLSRTERFIRENLRNAEFAYNQTLKQLTLSGKGMQLSFFRERFADMADVSARVLSVLLGDNLPSIFSLKPGSVLVAHQLPPSEAALIDPEKVAGIVLEAGGKTSHTAIMAKAKEIPAIVGADAILKQVNEYDLILVDGYRGLAIVNPTSNRLRTYEAEIKRYQRRRASLRALVEEEPVTLDGKMIDLSANVEFLMEARIAKQNGARGVGLFRTEYLYLARRRPPTEDEQYEIFREVAELFKPFPVIIRTFDLGGDKVIPGYSEANPFLGWRAIRFCLDDILLFKNQLRAILRASTAGNVKIMFPMVASIEELRRAKLLVEEVKKELKKEGAAFDDGTEIGVMVETPAAAILAHQFARESRFLSIGSNDLTQYTLAVDRGNERVAKLFNHLHPAVLRLIKNTIEAAHSQGVWVGMCGEFGADPLGVVLLLGMGVDEISVVPGLIPETKQIIRAVDTAAAAEIAEQALNLSTALEVERLLQRELHRRFPRLSRVVFKVTGAGGE</sequence>
<dbReference type="InterPro" id="IPR000121">
    <property type="entry name" value="PEP_util_C"/>
</dbReference>
<dbReference type="Pfam" id="PF05524">
    <property type="entry name" value="PEP-utilisers_N"/>
    <property type="match status" value="1"/>
</dbReference>
<dbReference type="SUPFAM" id="SSF51621">
    <property type="entry name" value="Phosphoenolpyruvate/pyruvate domain"/>
    <property type="match status" value="1"/>
</dbReference>
<evidence type="ECO:0000256" key="2">
    <source>
        <dbReference type="ARBA" id="ARBA00001946"/>
    </source>
</evidence>
<dbReference type="InterPro" id="IPR006318">
    <property type="entry name" value="PTS_EI-like"/>
</dbReference>
<dbReference type="InterPro" id="IPR024692">
    <property type="entry name" value="PTS_EI"/>
</dbReference>
<evidence type="ECO:0000256" key="11">
    <source>
        <dbReference type="ARBA" id="ARBA00022679"/>
    </source>
</evidence>
<dbReference type="GO" id="GO:0009401">
    <property type="term" value="P:phosphoenolpyruvate-dependent sugar phosphotransferase system"/>
    <property type="evidence" value="ECO:0007669"/>
    <property type="project" value="UniProtKB-KW"/>
</dbReference>
<dbReference type="GO" id="GO:0046872">
    <property type="term" value="F:metal ion binding"/>
    <property type="evidence" value="ECO:0007669"/>
    <property type="project" value="UniProtKB-KW"/>
</dbReference>
<evidence type="ECO:0000256" key="18">
    <source>
        <dbReference type="PIRSR" id="PIRSR000732-1"/>
    </source>
</evidence>
<keyword evidence="10 17" id="KW-0762">Sugar transport</keyword>
<comment type="caution">
    <text evidence="25">The sequence shown here is derived from an EMBL/GenBank/DDBJ whole genome shotgun (WGS) entry which is preliminary data.</text>
</comment>
<evidence type="ECO:0000259" key="23">
    <source>
        <dbReference type="Pfam" id="PF02896"/>
    </source>
</evidence>
<gene>
    <name evidence="25" type="primary">ptsP</name>
    <name evidence="25" type="ORF">ENX16_04820</name>
</gene>
<dbReference type="EMBL" id="DTMZ01000107">
    <property type="protein sequence ID" value="HGD13384.1"/>
    <property type="molecule type" value="Genomic_DNA"/>
</dbReference>
<feature type="binding site" evidence="19">
    <location>
        <position position="339"/>
    </location>
    <ligand>
        <name>phosphoenolpyruvate</name>
        <dbReference type="ChEBI" id="CHEBI:58702"/>
    </ligand>
</feature>
<comment type="subcellular location">
    <subcellularLocation>
        <location evidence="4 17">Cytoplasm</location>
    </subcellularLocation>
</comment>
<dbReference type="PANTHER" id="PTHR46244:SF3">
    <property type="entry name" value="PHOSPHOENOLPYRUVATE-PROTEIN PHOSPHOTRANSFERASE"/>
    <property type="match status" value="1"/>
</dbReference>
<dbReference type="InterPro" id="IPR008731">
    <property type="entry name" value="PTS_EIN"/>
</dbReference>
<evidence type="ECO:0000256" key="20">
    <source>
        <dbReference type="PIRSR" id="PIRSR000732-3"/>
    </source>
</evidence>
<protein>
    <recommendedName>
        <fullName evidence="7 17">Phosphoenolpyruvate-protein phosphotransferase</fullName>
        <ecNumber evidence="6 17">2.7.3.9</ecNumber>
    </recommendedName>
    <alternativeName>
        <fullName evidence="16 17">Phosphotransferase system, enzyme I</fullName>
    </alternativeName>
</protein>
<dbReference type="GO" id="GO:0016301">
    <property type="term" value="F:kinase activity"/>
    <property type="evidence" value="ECO:0007669"/>
    <property type="project" value="UniProtKB-KW"/>
</dbReference>
<keyword evidence="13 17" id="KW-0479">Metal-binding</keyword>
<dbReference type="Gene3D" id="1.10.274.10">
    <property type="entry name" value="PtsI, HPr-binding domain"/>
    <property type="match status" value="1"/>
</dbReference>
<dbReference type="EC" id="2.7.3.9" evidence="6 17"/>
<feature type="binding site" evidence="19">
    <location>
        <position position="303"/>
    </location>
    <ligand>
        <name>phosphoenolpyruvate</name>
        <dbReference type="ChEBI" id="CHEBI:58702"/>
    </ligand>
</feature>
<dbReference type="SUPFAM" id="SSF47831">
    <property type="entry name" value="Enzyme I of the PEP:sugar phosphotransferase system HPr-binding (sub)domain"/>
    <property type="match status" value="1"/>
</dbReference>
<comment type="similarity">
    <text evidence="5 17">Belongs to the PEP-utilizing enzyme family.</text>
</comment>
<evidence type="ECO:0000256" key="1">
    <source>
        <dbReference type="ARBA" id="ARBA00000683"/>
    </source>
</evidence>
<dbReference type="Gene3D" id="3.20.20.60">
    <property type="entry name" value="Phosphoenolpyruvate-binding domains"/>
    <property type="match status" value="1"/>
</dbReference>
<evidence type="ECO:0000256" key="19">
    <source>
        <dbReference type="PIRSR" id="PIRSR000732-2"/>
    </source>
</evidence>
<dbReference type="Pfam" id="PF02896">
    <property type="entry name" value="PEP-utilizers_C"/>
    <property type="match status" value="1"/>
</dbReference>
<comment type="cofactor">
    <cofactor evidence="2 17 20">
        <name>Mg(2+)</name>
        <dbReference type="ChEBI" id="CHEBI:18420"/>
    </cofactor>
</comment>
<dbReference type="InterPro" id="IPR050499">
    <property type="entry name" value="PEP-utilizing_PTS_enzyme"/>
</dbReference>
<evidence type="ECO:0000259" key="22">
    <source>
        <dbReference type="Pfam" id="PF00391"/>
    </source>
</evidence>
<dbReference type="PANTHER" id="PTHR46244">
    <property type="entry name" value="PHOSPHOENOLPYRUVATE-PROTEIN PHOSPHOTRANSFERASE"/>
    <property type="match status" value="1"/>
</dbReference>
<dbReference type="InterPro" id="IPR040442">
    <property type="entry name" value="Pyrv_kinase-like_dom_sf"/>
</dbReference>
<evidence type="ECO:0000256" key="15">
    <source>
        <dbReference type="ARBA" id="ARBA00022842"/>
    </source>
</evidence>
<dbReference type="Pfam" id="PF00391">
    <property type="entry name" value="PEP-utilizers"/>
    <property type="match status" value="1"/>
</dbReference>
<feature type="coiled-coil region" evidence="21">
    <location>
        <begin position="47"/>
        <end position="74"/>
    </location>
</feature>
<feature type="active site" description="Proton donor" evidence="18">
    <location>
        <position position="506"/>
    </location>
</feature>
<dbReference type="GO" id="GO:0005737">
    <property type="term" value="C:cytoplasm"/>
    <property type="evidence" value="ECO:0007669"/>
    <property type="project" value="UniProtKB-SubCell"/>
</dbReference>
<keyword evidence="8 17" id="KW-0813">Transport</keyword>
<comment type="catalytic activity">
    <reaction evidence="1 17">
        <text>L-histidyl-[protein] + phosphoenolpyruvate = N(pros)-phospho-L-histidyl-[protein] + pyruvate</text>
        <dbReference type="Rhea" id="RHEA:23880"/>
        <dbReference type="Rhea" id="RHEA-COMP:9745"/>
        <dbReference type="Rhea" id="RHEA-COMP:9746"/>
        <dbReference type="ChEBI" id="CHEBI:15361"/>
        <dbReference type="ChEBI" id="CHEBI:29979"/>
        <dbReference type="ChEBI" id="CHEBI:58702"/>
        <dbReference type="ChEBI" id="CHEBI:64837"/>
        <dbReference type="EC" id="2.7.3.9"/>
    </reaction>
</comment>
<feature type="binding site" evidence="19">
    <location>
        <position position="469"/>
    </location>
    <ligand>
        <name>phosphoenolpyruvate</name>
        <dbReference type="ChEBI" id="CHEBI:58702"/>
    </ligand>
</feature>
<feature type="domain" description="PEP-utilising enzyme mobile" evidence="22">
    <location>
        <begin position="160"/>
        <end position="232"/>
    </location>
</feature>
<evidence type="ECO:0000313" key="25">
    <source>
        <dbReference type="EMBL" id="HGD13384.1"/>
    </source>
</evidence>
<comment type="function">
    <text evidence="3 17">General (non sugar-specific) component of the phosphoenolpyruvate-dependent sugar phosphotransferase system (sugar PTS). This major carbohydrate active-transport system catalyzes the phosphorylation of incoming sugar substrates concomitantly with their translocation across the cell membrane. Enzyme I transfers the phosphoryl group from phosphoenolpyruvate (PEP) to the phosphoryl carrier protein (HPr).</text>
</comment>
<evidence type="ECO:0000256" key="7">
    <source>
        <dbReference type="ARBA" id="ARBA00016544"/>
    </source>
</evidence>
<proteinExistence type="inferred from homology"/>
<evidence type="ECO:0000256" key="8">
    <source>
        <dbReference type="ARBA" id="ARBA00022448"/>
    </source>
</evidence>
<dbReference type="InterPro" id="IPR036637">
    <property type="entry name" value="Phosphohistidine_dom_sf"/>
</dbReference>
<evidence type="ECO:0000256" key="14">
    <source>
        <dbReference type="ARBA" id="ARBA00022777"/>
    </source>
</evidence>
<feature type="binding site" evidence="19">
    <location>
        <begin position="458"/>
        <end position="459"/>
    </location>
    <ligand>
        <name>phosphoenolpyruvate</name>
        <dbReference type="ChEBI" id="CHEBI:58702"/>
    </ligand>
</feature>
<keyword evidence="25" id="KW-0670">Pyruvate</keyword>
<evidence type="ECO:0000259" key="24">
    <source>
        <dbReference type="Pfam" id="PF05524"/>
    </source>
</evidence>
<organism evidence="25">
    <name type="scientific">candidate division WOR-3 bacterium</name>
    <dbReference type="NCBI Taxonomy" id="2052148"/>
    <lineage>
        <taxon>Bacteria</taxon>
        <taxon>Bacteria division WOR-3</taxon>
    </lineage>
</organism>
<dbReference type="InterPro" id="IPR015813">
    <property type="entry name" value="Pyrv/PenolPyrv_kinase-like_dom"/>
</dbReference>
<dbReference type="PIRSF" id="PIRSF000732">
    <property type="entry name" value="PTS_enzyme_I"/>
    <property type="match status" value="1"/>
</dbReference>
<feature type="binding site" evidence="20">
    <location>
        <position position="435"/>
    </location>
    <ligand>
        <name>Mg(2+)</name>
        <dbReference type="ChEBI" id="CHEBI:18420"/>
    </ligand>
</feature>
<evidence type="ECO:0000256" key="4">
    <source>
        <dbReference type="ARBA" id="ARBA00004496"/>
    </source>
</evidence>
<keyword evidence="15 17" id="KW-0460">Magnesium</keyword>
<dbReference type="PRINTS" id="PR01736">
    <property type="entry name" value="PHPHTRNFRASE"/>
</dbReference>
<dbReference type="InterPro" id="IPR036618">
    <property type="entry name" value="PtsI_HPr-bd_sf"/>
</dbReference>
<evidence type="ECO:0000256" key="3">
    <source>
        <dbReference type="ARBA" id="ARBA00002728"/>
    </source>
</evidence>
<dbReference type="Gene3D" id="3.50.30.10">
    <property type="entry name" value="Phosphohistidine domain"/>
    <property type="match status" value="1"/>
</dbReference>
<reference evidence="25" key="1">
    <citation type="journal article" date="2020" name="mSystems">
        <title>Genome- and Community-Level Interaction Insights into Carbon Utilization and Element Cycling Functions of Hydrothermarchaeota in Hydrothermal Sediment.</title>
        <authorList>
            <person name="Zhou Z."/>
            <person name="Liu Y."/>
            <person name="Xu W."/>
            <person name="Pan J."/>
            <person name="Luo Z.H."/>
            <person name="Li M."/>
        </authorList>
    </citation>
    <scope>NUCLEOTIDE SEQUENCE [LARGE SCALE GENOMIC DNA]</scope>
    <source>
        <strain evidence="25">SpSt-914</strain>
    </source>
</reference>
<dbReference type="SUPFAM" id="SSF52009">
    <property type="entry name" value="Phosphohistidine domain"/>
    <property type="match status" value="1"/>
</dbReference>
<evidence type="ECO:0000256" key="10">
    <source>
        <dbReference type="ARBA" id="ARBA00022597"/>
    </source>
</evidence>
<feature type="active site" description="Tele-phosphohistidine intermediate" evidence="18">
    <location>
        <position position="196"/>
    </location>
</feature>
<keyword evidence="9 17" id="KW-0963">Cytoplasm</keyword>
<keyword evidence="11 17" id="KW-0808">Transferase</keyword>
<evidence type="ECO:0000256" key="21">
    <source>
        <dbReference type="SAM" id="Coils"/>
    </source>
</evidence>
<evidence type="ECO:0000256" key="5">
    <source>
        <dbReference type="ARBA" id="ARBA00007837"/>
    </source>
</evidence>
<feature type="domain" description="PEP-utilising enzyme C-terminal" evidence="23">
    <location>
        <begin position="260"/>
        <end position="545"/>
    </location>
</feature>